<dbReference type="Proteomes" id="UP000076584">
    <property type="component" value="Unassembled WGS sequence"/>
</dbReference>
<dbReference type="Pfam" id="PF00324">
    <property type="entry name" value="AA_permease"/>
    <property type="match status" value="1"/>
</dbReference>
<feature type="domain" description="Amino acid permease/ SLC12A" evidence="6">
    <location>
        <begin position="75"/>
        <end position="261"/>
    </location>
</feature>
<dbReference type="EMBL" id="LFIW01001595">
    <property type="protein sequence ID" value="KZL81738.1"/>
    <property type="molecule type" value="Genomic_DNA"/>
</dbReference>
<name>A0A161WBY3_COLIC</name>
<comment type="subcellular location">
    <subcellularLocation>
        <location evidence="1">Membrane</location>
        <topology evidence="1">Multi-pass membrane protein</topology>
    </subcellularLocation>
</comment>
<dbReference type="GO" id="GO:0016020">
    <property type="term" value="C:membrane"/>
    <property type="evidence" value="ECO:0007669"/>
    <property type="project" value="UniProtKB-SubCell"/>
</dbReference>
<evidence type="ECO:0000313" key="7">
    <source>
        <dbReference type="EMBL" id="KZL81738.1"/>
    </source>
</evidence>
<keyword evidence="2 5" id="KW-0812">Transmembrane</keyword>
<evidence type="ECO:0000256" key="3">
    <source>
        <dbReference type="ARBA" id="ARBA00022989"/>
    </source>
</evidence>
<proteinExistence type="predicted"/>
<organism evidence="7 8">
    <name type="scientific">Colletotrichum incanum</name>
    <name type="common">Soybean anthracnose fungus</name>
    <dbReference type="NCBI Taxonomy" id="1573173"/>
    <lineage>
        <taxon>Eukaryota</taxon>
        <taxon>Fungi</taxon>
        <taxon>Dikarya</taxon>
        <taxon>Ascomycota</taxon>
        <taxon>Pezizomycotina</taxon>
        <taxon>Sordariomycetes</taxon>
        <taxon>Hypocreomycetidae</taxon>
        <taxon>Glomerellales</taxon>
        <taxon>Glomerellaceae</taxon>
        <taxon>Colletotrichum</taxon>
        <taxon>Colletotrichum spaethianum species complex</taxon>
    </lineage>
</organism>
<evidence type="ECO:0000259" key="6">
    <source>
        <dbReference type="Pfam" id="PF00324"/>
    </source>
</evidence>
<reference evidence="7 8" key="1">
    <citation type="submission" date="2015-06" db="EMBL/GenBank/DDBJ databases">
        <title>Survival trade-offs in plant roots during colonization by closely related pathogenic and mutualistic fungi.</title>
        <authorList>
            <person name="Hacquard S."/>
            <person name="Kracher B."/>
            <person name="Hiruma K."/>
            <person name="Weinman A."/>
            <person name="Muench P."/>
            <person name="Garrido Oter R."/>
            <person name="Ver Loren van Themaat E."/>
            <person name="Dallerey J.-F."/>
            <person name="Damm U."/>
            <person name="Henrissat B."/>
            <person name="Lespinet O."/>
            <person name="Thon M."/>
            <person name="Kemen E."/>
            <person name="McHardy A.C."/>
            <person name="Schulze-Lefert P."/>
            <person name="O'Connell R.J."/>
        </authorList>
    </citation>
    <scope>NUCLEOTIDE SEQUENCE [LARGE SCALE GENOMIC DNA]</scope>
    <source>
        <strain evidence="7 8">MAFF 238704</strain>
    </source>
</reference>
<gene>
    <name evidence="7" type="ORF">CI238_10808</name>
</gene>
<evidence type="ECO:0000313" key="8">
    <source>
        <dbReference type="Proteomes" id="UP000076584"/>
    </source>
</evidence>
<dbReference type="STRING" id="1573173.A0A161WBY3"/>
<dbReference type="AlphaFoldDB" id="A0A161WBY3"/>
<feature type="transmembrane region" description="Helical" evidence="5">
    <location>
        <begin position="209"/>
        <end position="228"/>
    </location>
</feature>
<feature type="transmembrane region" description="Helical" evidence="5">
    <location>
        <begin position="243"/>
        <end position="260"/>
    </location>
</feature>
<evidence type="ECO:0000256" key="2">
    <source>
        <dbReference type="ARBA" id="ARBA00022692"/>
    </source>
</evidence>
<dbReference type="PANTHER" id="PTHR43341:SF6">
    <property type="entry name" value="AMINO ACID TRANSPORTER (EUROFUNG)"/>
    <property type="match status" value="1"/>
</dbReference>
<keyword evidence="4 5" id="KW-0472">Membrane</keyword>
<evidence type="ECO:0000256" key="1">
    <source>
        <dbReference type="ARBA" id="ARBA00004141"/>
    </source>
</evidence>
<keyword evidence="8" id="KW-1185">Reference proteome</keyword>
<accession>A0A161WBY3</accession>
<dbReference type="Gene3D" id="1.20.1740.10">
    <property type="entry name" value="Amino acid/polyamine transporter I"/>
    <property type="match status" value="1"/>
</dbReference>
<evidence type="ECO:0000256" key="4">
    <source>
        <dbReference type="ARBA" id="ARBA00023136"/>
    </source>
</evidence>
<sequence length="291" mass="32539">MPFQSLQCAHGQVIRRDKILISWRKDSTYWSSLPLYLHHEGERKPTARCIWLSELVESGAFRRVHRYRWFGSLPRVLAALWQADFTIVGPHYLAKVAGETQNSRKTMKAAFKSVDWRFGYFFIGGALCVDIILPANNQMLRNLLSSGETGTGAASSFEIAMKNMNVGELPQLHLLSRNAYVYCSSCSLYGVALNGHAPKFLSKCTKEGLPIYCLFVALAFAFLSFLKLGSNSKLTNFIPGETWVTYIIICVNYLSFLPSLESPGLQSSLSSLPWLSSALWDLDRPCLACGS</sequence>
<dbReference type="InterPro" id="IPR050524">
    <property type="entry name" value="APC_YAT"/>
</dbReference>
<dbReference type="GO" id="GO:0015171">
    <property type="term" value="F:amino acid transmembrane transporter activity"/>
    <property type="evidence" value="ECO:0007669"/>
    <property type="project" value="TreeGrafter"/>
</dbReference>
<dbReference type="PANTHER" id="PTHR43341">
    <property type="entry name" value="AMINO ACID PERMEASE"/>
    <property type="match status" value="1"/>
</dbReference>
<dbReference type="InterPro" id="IPR004841">
    <property type="entry name" value="AA-permease/SLC12A_dom"/>
</dbReference>
<keyword evidence="3 5" id="KW-1133">Transmembrane helix</keyword>
<protein>
    <submittedName>
        <fullName evidence="7">General amino acid permease agp2</fullName>
    </submittedName>
</protein>
<evidence type="ECO:0000256" key="5">
    <source>
        <dbReference type="SAM" id="Phobius"/>
    </source>
</evidence>
<feature type="transmembrane region" description="Helical" evidence="5">
    <location>
        <begin position="114"/>
        <end position="135"/>
    </location>
</feature>
<comment type="caution">
    <text evidence="7">The sequence shown here is derived from an EMBL/GenBank/DDBJ whole genome shotgun (WGS) entry which is preliminary data.</text>
</comment>